<organism evidence="3 4">
    <name type="scientific">Nostoc punctiforme (strain ATCC 29133 / PCC 73102)</name>
    <dbReference type="NCBI Taxonomy" id="63737"/>
    <lineage>
        <taxon>Bacteria</taxon>
        <taxon>Bacillati</taxon>
        <taxon>Cyanobacteriota</taxon>
        <taxon>Cyanophyceae</taxon>
        <taxon>Nostocales</taxon>
        <taxon>Nostocaceae</taxon>
        <taxon>Nostoc</taxon>
    </lineage>
</organism>
<sequence>MTYDSEDVQKILEIALTRKQEGEFSREQLIEMASELGISSDILEKTERKWLFQQEEERSRRTFNTFRRRAFWGHFVSFLAVNLFLILLNLITSPGYFWAIFPALGWGLGLFFHWWGVYQSKSEDYEIAFQKWRSQI</sequence>
<dbReference type="EnsemblBacteria" id="ACC81368">
    <property type="protein sequence ID" value="ACC81368"/>
    <property type="gene ID" value="Npun_R2835"/>
</dbReference>
<dbReference type="Proteomes" id="UP000001191">
    <property type="component" value="Chromosome"/>
</dbReference>
<feature type="domain" description="2TM" evidence="2">
    <location>
        <begin position="61"/>
        <end position="133"/>
    </location>
</feature>
<evidence type="ECO:0000259" key="2">
    <source>
        <dbReference type="Pfam" id="PF13239"/>
    </source>
</evidence>
<keyword evidence="4" id="KW-1185">Reference proteome</keyword>
<keyword evidence="1" id="KW-0812">Transmembrane</keyword>
<dbReference type="OrthoDB" id="560236at2"/>
<dbReference type="eggNOG" id="ENOG5031EQC">
    <property type="taxonomic scope" value="Bacteria"/>
</dbReference>
<evidence type="ECO:0000256" key="1">
    <source>
        <dbReference type="SAM" id="Phobius"/>
    </source>
</evidence>
<keyword evidence="1" id="KW-1133">Transmembrane helix</keyword>
<keyword evidence="1" id="KW-0472">Membrane</keyword>
<feature type="transmembrane region" description="Helical" evidence="1">
    <location>
        <begin position="96"/>
        <end position="115"/>
    </location>
</feature>
<reference evidence="3 4" key="2">
    <citation type="journal article" date="2013" name="Plant Physiol.">
        <title>A Nostoc punctiforme Sugar Transporter Necessary to Establish a Cyanobacterium-Plant Symbiosis.</title>
        <authorList>
            <person name="Ekman M."/>
            <person name="Picossi S."/>
            <person name="Campbell E.L."/>
            <person name="Meeks J.C."/>
            <person name="Flores E."/>
        </authorList>
    </citation>
    <scope>NUCLEOTIDE SEQUENCE [LARGE SCALE GENOMIC DNA]</scope>
    <source>
        <strain evidence="4">ATCC 29133 / PCC 73102</strain>
    </source>
</reference>
<feature type="transmembrane region" description="Helical" evidence="1">
    <location>
        <begin position="70"/>
        <end position="90"/>
    </location>
</feature>
<evidence type="ECO:0000313" key="4">
    <source>
        <dbReference type="Proteomes" id="UP000001191"/>
    </source>
</evidence>
<gene>
    <name evidence="3" type="ordered locus">Npun_R2835</name>
</gene>
<dbReference type="InterPro" id="IPR025698">
    <property type="entry name" value="2TM_dom"/>
</dbReference>
<dbReference type="RefSeq" id="WP_012409361.1">
    <property type="nucleotide sequence ID" value="NC_010628.1"/>
</dbReference>
<dbReference type="PhylomeDB" id="B2IVI3"/>
<accession>B2IVI3</accession>
<name>B2IVI3_NOSP7</name>
<protein>
    <recommendedName>
        <fullName evidence="2">2TM domain-containing protein</fullName>
    </recommendedName>
</protein>
<dbReference type="AlphaFoldDB" id="B2IVI3"/>
<dbReference type="STRING" id="63737.Npun_R2835"/>
<dbReference type="HOGENOM" id="CLU_129293_0_0_3"/>
<dbReference type="Pfam" id="PF13239">
    <property type="entry name" value="2TM"/>
    <property type="match status" value="1"/>
</dbReference>
<dbReference type="KEGG" id="npu:Npun_R2835"/>
<evidence type="ECO:0000313" key="3">
    <source>
        <dbReference type="EMBL" id="ACC81368.1"/>
    </source>
</evidence>
<proteinExistence type="predicted"/>
<dbReference type="EMBL" id="CP001037">
    <property type="protein sequence ID" value="ACC81368.1"/>
    <property type="molecule type" value="Genomic_DNA"/>
</dbReference>
<reference evidence="4" key="1">
    <citation type="submission" date="2008-04" db="EMBL/GenBank/DDBJ databases">
        <title>Complete sequence of chromosome of Nostoc punctiforme ATCC 29133.</title>
        <authorList>
            <consortium name="US DOE Joint Genome Institute"/>
            <person name="Copeland A."/>
            <person name="Lucas S."/>
            <person name="Lapidus A."/>
            <person name="Glavina del Rio T."/>
            <person name="Dalin E."/>
            <person name="Tice H."/>
            <person name="Pitluck S."/>
            <person name="Chain P."/>
            <person name="Malfatti S."/>
            <person name="Shin M."/>
            <person name="Vergez L."/>
            <person name="Schmutz J."/>
            <person name="Larimer F."/>
            <person name="Land M."/>
            <person name="Hauser L."/>
            <person name="Kyrpides N."/>
            <person name="Kim E."/>
            <person name="Meeks J.C."/>
            <person name="Elhai J."/>
            <person name="Campbell E.L."/>
            <person name="Thiel T."/>
            <person name="Longmire J."/>
            <person name="Potts M."/>
            <person name="Atlas R."/>
        </authorList>
    </citation>
    <scope>NUCLEOTIDE SEQUENCE [LARGE SCALE GENOMIC DNA]</scope>
    <source>
        <strain evidence="4">ATCC 29133 / PCC 73102</strain>
    </source>
</reference>